<dbReference type="AlphaFoldDB" id="A0A0E9S081"/>
<name>A0A0E9S081_ANGAN</name>
<accession>A0A0E9S081</accession>
<protein>
    <submittedName>
        <fullName evidence="1">Uncharacterized protein</fullName>
    </submittedName>
</protein>
<reference evidence="1" key="1">
    <citation type="submission" date="2014-11" db="EMBL/GenBank/DDBJ databases">
        <authorList>
            <person name="Amaro Gonzalez C."/>
        </authorList>
    </citation>
    <scope>NUCLEOTIDE SEQUENCE</scope>
</reference>
<organism evidence="1">
    <name type="scientific">Anguilla anguilla</name>
    <name type="common">European freshwater eel</name>
    <name type="synonym">Muraena anguilla</name>
    <dbReference type="NCBI Taxonomy" id="7936"/>
    <lineage>
        <taxon>Eukaryota</taxon>
        <taxon>Metazoa</taxon>
        <taxon>Chordata</taxon>
        <taxon>Craniata</taxon>
        <taxon>Vertebrata</taxon>
        <taxon>Euteleostomi</taxon>
        <taxon>Actinopterygii</taxon>
        <taxon>Neopterygii</taxon>
        <taxon>Teleostei</taxon>
        <taxon>Anguilliformes</taxon>
        <taxon>Anguillidae</taxon>
        <taxon>Anguilla</taxon>
    </lineage>
</organism>
<evidence type="ECO:0000313" key="1">
    <source>
        <dbReference type="EMBL" id="JAH34587.1"/>
    </source>
</evidence>
<dbReference type="EMBL" id="GBXM01073990">
    <property type="protein sequence ID" value="JAH34587.1"/>
    <property type="molecule type" value="Transcribed_RNA"/>
</dbReference>
<reference evidence="1" key="2">
    <citation type="journal article" date="2015" name="Fish Shellfish Immunol.">
        <title>Early steps in the European eel (Anguilla anguilla)-Vibrio vulnificus interaction in the gills: Role of the RtxA13 toxin.</title>
        <authorList>
            <person name="Callol A."/>
            <person name="Pajuelo D."/>
            <person name="Ebbesson L."/>
            <person name="Teles M."/>
            <person name="MacKenzie S."/>
            <person name="Amaro C."/>
        </authorList>
    </citation>
    <scope>NUCLEOTIDE SEQUENCE</scope>
</reference>
<sequence length="27" mass="3065">MIFITVNEIVTVNENALVASECHPSWF</sequence>
<proteinExistence type="predicted"/>